<feature type="compositionally biased region" description="Acidic residues" evidence="2">
    <location>
        <begin position="249"/>
        <end position="258"/>
    </location>
</feature>
<reference evidence="4 5" key="1">
    <citation type="journal article" date="2014" name="Nat. Commun.">
        <title>Klebsormidium flaccidum genome reveals primary factors for plant terrestrial adaptation.</title>
        <authorList>
            <person name="Hori K."/>
            <person name="Maruyama F."/>
            <person name="Fujisawa T."/>
            <person name="Togashi T."/>
            <person name="Yamamoto N."/>
            <person name="Seo M."/>
            <person name="Sato S."/>
            <person name="Yamada T."/>
            <person name="Mori H."/>
            <person name="Tajima N."/>
            <person name="Moriyama T."/>
            <person name="Ikeuchi M."/>
            <person name="Watanabe M."/>
            <person name="Wada H."/>
            <person name="Kobayashi K."/>
            <person name="Saito M."/>
            <person name="Masuda T."/>
            <person name="Sasaki-Sekimoto Y."/>
            <person name="Mashiguchi K."/>
            <person name="Awai K."/>
            <person name="Shimojima M."/>
            <person name="Masuda S."/>
            <person name="Iwai M."/>
            <person name="Nobusawa T."/>
            <person name="Narise T."/>
            <person name="Kondo S."/>
            <person name="Saito H."/>
            <person name="Sato R."/>
            <person name="Murakawa M."/>
            <person name="Ihara Y."/>
            <person name="Oshima-Yamada Y."/>
            <person name="Ohtaka K."/>
            <person name="Satoh M."/>
            <person name="Sonobe K."/>
            <person name="Ishii M."/>
            <person name="Ohtani R."/>
            <person name="Kanamori-Sato M."/>
            <person name="Honoki R."/>
            <person name="Miyazaki D."/>
            <person name="Mochizuki H."/>
            <person name="Umetsu J."/>
            <person name="Higashi K."/>
            <person name="Shibata D."/>
            <person name="Kamiya Y."/>
            <person name="Sato N."/>
            <person name="Nakamura Y."/>
            <person name="Tabata S."/>
            <person name="Ida S."/>
            <person name="Kurokawa K."/>
            <person name="Ohta H."/>
        </authorList>
    </citation>
    <scope>NUCLEOTIDE SEQUENCE [LARGE SCALE GENOMIC DNA]</scope>
    <source>
        <strain evidence="4 5">NIES-2285</strain>
    </source>
</reference>
<evidence type="ECO:0000256" key="2">
    <source>
        <dbReference type="SAM" id="MobiDB-lite"/>
    </source>
</evidence>
<keyword evidence="1" id="KW-0863">Zinc-finger</keyword>
<dbReference type="GO" id="GO:0008270">
    <property type="term" value="F:zinc ion binding"/>
    <property type="evidence" value="ECO:0007669"/>
    <property type="project" value="UniProtKB-KW"/>
</dbReference>
<keyword evidence="5" id="KW-1185">Reference proteome</keyword>
<feature type="region of interest" description="Disordered" evidence="2">
    <location>
        <begin position="456"/>
        <end position="500"/>
    </location>
</feature>
<evidence type="ECO:0000313" key="5">
    <source>
        <dbReference type="Proteomes" id="UP000054558"/>
    </source>
</evidence>
<feature type="compositionally biased region" description="Basic and acidic residues" evidence="2">
    <location>
        <begin position="219"/>
        <end position="248"/>
    </location>
</feature>
<protein>
    <recommendedName>
        <fullName evidence="3">C2H2-type domain-containing protein</fullName>
    </recommendedName>
</protein>
<dbReference type="InterPro" id="IPR013087">
    <property type="entry name" value="Znf_C2H2_type"/>
</dbReference>
<dbReference type="PROSITE" id="PS00028">
    <property type="entry name" value="ZINC_FINGER_C2H2_1"/>
    <property type="match status" value="1"/>
</dbReference>
<dbReference type="PANTHER" id="PTHR34465:SF4">
    <property type="entry name" value="CARBOXYL-TERMINAL HYDROLASE-LIKE PROTEIN, PUTATIVE (DUF627 AND DUF629)-RELATED"/>
    <property type="match status" value="1"/>
</dbReference>
<feature type="region of interest" description="Disordered" evidence="2">
    <location>
        <begin position="210"/>
        <end position="332"/>
    </location>
</feature>
<dbReference type="PROSITE" id="PS50157">
    <property type="entry name" value="ZINC_FINGER_C2H2_2"/>
    <property type="match status" value="1"/>
</dbReference>
<dbReference type="AlphaFoldDB" id="A0A1Y1I5F3"/>
<dbReference type="PANTHER" id="PTHR34465">
    <property type="entry name" value="CARBOXYL-TERMINAL HYDROLASE-LIKE PROTEIN, PUTATIVE (DUF627 AND DUF629)-RELATED"/>
    <property type="match status" value="1"/>
</dbReference>
<organism evidence="4 5">
    <name type="scientific">Klebsormidium nitens</name>
    <name type="common">Green alga</name>
    <name type="synonym">Ulothrix nitens</name>
    <dbReference type="NCBI Taxonomy" id="105231"/>
    <lineage>
        <taxon>Eukaryota</taxon>
        <taxon>Viridiplantae</taxon>
        <taxon>Streptophyta</taxon>
        <taxon>Klebsormidiophyceae</taxon>
        <taxon>Klebsormidiales</taxon>
        <taxon>Klebsormidiaceae</taxon>
        <taxon>Klebsormidium</taxon>
    </lineage>
</organism>
<evidence type="ECO:0000259" key="3">
    <source>
        <dbReference type="PROSITE" id="PS50157"/>
    </source>
</evidence>
<sequence length="500" mass="55711">MGKKNKGRAAGPAKVAVSGPSEIEIVRFECEKAIKSLKNNPQRAQKTIKETCQRHPNVSLGFRYHAYIERRLAEHQHDASALKKRHVTAALEAANRATVLSPNSMEHGFFYATLLQEYMPLREGRERNVEAVAECERALAIAEPTDPAEDMLDELPEELRTAEVRIAHFKHQLRQLSCQIKLTDLQNIFKNGSVDANGNFVPLTTKVRTEMGSAQPLSEQRRAEKMEKTSKAEVEQISQREEQPVVRDEEQEEQQGGDEGEKGLGEISKSQNDGTEETLSEVKGAHAKKRQDLGQVSSSEPAQPLNPGESGKASSPQEEVMETDEEDENTMECKECDATFTSANEYLAHHNVEHPSLPPDELIVPVDLPANFDDSERRAALRETLTTVRVAIARRRLLLAHQHKIFQYLVNDLQDMLPDPAASAEWQHDWHLLRMVNKEDLGTVRRFLLNEVLRDDTETTEDGGDPKSTNHSSKPASVEVPNPLTAAPAGEPSARGAVGE</sequence>
<dbReference type="EMBL" id="DF237172">
    <property type="protein sequence ID" value="GAQ85182.1"/>
    <property type="molecule type" value="Genomic_DNA"/>
</dbReference>
<dbReference type="OrthoDB" id="2020900at2759"/>
<keyword evidence="1" id="KW-0862">Zinc</keyword>
<proteinExistence type="predicted"/>
<evidence type="ECO:0000313" key="4">
    <source>
        <dbReference type="EMBL" id="GAQ85182.1"/>
    </source>
</evidence>
<accession>A0A1Y1I5F3</accession>
<evidence type="ECO:0000256" key="1">
    <source>
        <dbReference type="PROSITE-ProRule" id="PRU00042"/>
    </source>
</evidence>
<gene>
    <name evidence="4" type="ORF">KFL_002230030</name>
</gene>
<dbReference type="Proteomes" id="UP000054558">
    <property type="component" value="Unassembled WGS sequence"/>
</dbReference>
<feature type="domain" description="C2H2-type" evidence="3">
    <location>
        <begin position="331"/>
        <end position="359"/>
    </location>
</feature>
<name>A0A1Y1I5F3_KLENI</name>
<keyword evidence="1" id="KW-0479">Metal-binding</keyword>
<feature type="compositionally biased region" description="Acidic residues" evidence="2">
    <location>
        <begin position="319"/>
        <end position="330"/>
    </location>
</feature>